<evidence type="ECO:0000256" key="2">
    <source>
        <dbReference type="ARBA" id="ARBA00022695"/>
    </source>
</evidence>
<evidence type="ECO:0000256" key="7">
    <source>
        <dbReference type="ARBA" id="ARBA00023125"/>
    </source>
</evidence>
<keyword evidence="7" id="KW-0238">DNA-binding</keyword>
<dbReference type="PANTHER" id="PTHR33050">
    <property type="entry name" value="REVERSE TRANSCRIPTASE DOMAIN-CONTAINING PROTEIN"/>
    <property type="match status" value="1"/>
</dbReference>
<evidence type="ECO:0000313" key="11">
    <source>
        <dbReference type="Proteomes" id="UP000596742"/>
    </source>
</evidence>
<dbReference type="OrthoDB" id="10066651at2759"/>
<protein>
    <recommendedName>
        <fullName evidence="9">Reverse transcriptase RNase H-like domain-containing protein</fullName>
    </recommendedName>
</protein>
<evidence type="ECO:0000256" key="4">
    <source>
        <dbReference type="ARBA" id="ARBA00022759"/>
    </source>
</evidence>
<keyword evidence="6" id="KW-0695">RNA-directed DNA polymerase</keyword>
<dbReference type="AlphaFoldDB" id="A0A8B6FVC9"/>
<dbReference type="SUPFAM" id="SSF56349">
    <property type="entry name" value="DNA breaking-rejoining enzymes"/>
    <property type="match status" value="1"/>
</dbReference>
<dbReference type="GO" id="GO:0015074">
    <property type="term" value="P:DNA integration"/>
    <property type="evidence" value="ECO:0007669"/>
    <property type="project" value="InterPro"/>
</dbReference>
<dbReference type="Gene3D" id="1.10.150.130">
    <property type="match status" value="1"/>
</dbReference>
<dbReference type="Pfam" id="PF17917">
    <property type="entry name" value="RT_RNaseH"/>
    <property type="match status" value="1"/>
</dbReference>
<feature type="domain" description="Reverse transcriptase RNase H-like" evidence="9">
    <location>
        <begin position="120"/>
        <end position="207"/>
    </location>
</feature>
<dbReference type="Proteomes" id="UP000596742">
    <property type="component" value="Unassembled WGS sequence"/>
</dbReference>
<evidence type="ECO:0000259" key="9">
    <source>
        <dbReference type="Pfam" id="PF17917"/>
    </source>
</evidence>
<dbReference type="GO" id="GO:0016787">
    <property type="term" value="F:hydrolase activity"/>
    <property type="evidence" value="ECO:0007669"/>
    <property type="project" value="UniProtKB-KW"/>
</dbReference>
<keyword evidence="3" id="KW-0540">Nuclease</keyword>
<gene>
    <name evidence="10" type="ORF">MGAL_10B093361</name>
</gene>
<dbReference type="InterPro" id="IPR013762">
    <property type="entry name" value="Integrase-like_cat_sf"/>
</dbReference>
<keyword evidence="1" id="KW-0808">Transferase</keyword>
<keyword evidence="2" id="KW-0548">Nucleotidyltransferase</keyword>
<keyword evidence="11" id="KW-1185">Reference proteome</keyword>
<dbReference type="SUPFAM" id="SSF53098">
    <property type="entry name" value="Ribonuclease H-like"/>
    <property type="match status" value="1"/>
</dbReference>
<dbReference type="GO" id="GO:0003677">
    <property type="term" value="F:DNA binding"/>
    <property type="evidence" value="ECO:0007669"/>
    <property type="project" value="UniProtKB-KW"/>
</dbReference>
<comment type="caution">
    <text evidence="10">The sequence shown here is derived from an EMBL/GenBank/DDBJ whole genome shotgun (WGS) entry which is preliminary data.</text>
</comment>
<dbReference type="GO" id="GO:0003964">
    <property type="term" value="F:RNA-directed DNA polymerase activity"/>
    <property type="evidence" value="ECO:0007669"/>
    <property type="project" value="UniProtKB-KW"/>
</dbReference>
<evidence type="ECO:0000256" key="5">
    <source>
        <dbReference type="ARBA" id="ARBA00022801"/>
    </source>
</evidence>
<evidence type="ECO:0000256" key="8">
    <source>
        <dbReference type="ARBA" id="ARBA00023172"/>
    </source>
</evidence>
<organism evidence="10 11">
    <name type="scientific">Mytilus galloprovincialis</name>
    <name type="common">Mediterranean mussel</name>
    <dbReference type="NCBI Taxonomy" id="29158"/>
    <lineage>
        <taxon>Eukaryota</taxon>
        <taxon>Metazoa</taxon>
        <taxon>Spiralia</taxon>
        <taxon>Lophotrochozoa</taxon>
        <taxon>Mollusca</taxon>
        <taxon>Bivalvia</taxon>
        <taxon>Autobranchia</taxon>
        <taxon>Pteriomorphia</taxon>
        <taxon>Mytilida</taxon>
        <taxon>Mytiloidea</taxon>
        <taxon>Mytilidae</taxon>
        <taxon>Mytilinae</taxon>
        <taxon>Mytilus</taxon>
    </lineage>
</organism>
<evidence type="ECO:0000256" key="1">
    <source>
        <dbReference type="ARBA" id="ARBA00022679"/>
    </source>
</evidence>
<dbReference type="InterPro" id="IPR036397">
    <property type="entry name" value="RNaseH_sf"/>
</dbReference>
<proteinExistence type="predicted"/>
<dbReference type="EMBL" id="UYJE01007297">
    <property type="protein sequence ID" value="VDI53417.1"/>
    <property type="molecule type" value="Genomic_DNA"/>
</dbReference>
<evidence type="ECO:0000256" key="3">
    <source>
        <dbReference type="ARBA" id="ARBA00022722"/>
    </source>
</evidence>
<dbReference type="InterPro" id="IPR012337">
    <property type="entry name" value="RNaseH-like_sf"/>
</dbReference>
<keyword evidence="8" id="KW-0233">DNA recombination</keyword>
<dbReference type="Gene3D" id="3.30.420.10">
    <property type="entry name" value="Ribonuclease H-like superfamily/Ribonuclease H"/>
    <property type="match status" value="1"/>
</dbReference>
<dbReference type="InterPro" id="IPR052055">
    <property type="entry name" value="Hepadnavirus_pol/RT"/>
</dbReference>
<keyword evidence="5" id="KW-0378">Hydrolase</keyword>
<dbReference type="InterPro" id="IPR041373">
    <property type="entry name" value="RT_RNaseH"/>
</dbReference>
<evidence type="ECO:0000313" key="10">
    <source>
        <dbReference type="EMBL" id="VDI53417.1"/>
    </source>
</evidence>
<dbReference type="SUPFAM" id="SSF47823">
    <property type="entry name" value="lambda integrase-like, N-terminal domain"/>
    <property type="match status" value="1"/>
</dbReference>
<sequence>MVSFLWDMSEGVLRLTEKRITKLKGTLVIFIYQFRSGIRLFRVKFVASIVGEIISMQAVLGDQARLKTRYLYESILYRASWNAKVLVSTEALKECTFWLQNICSLNETGSQLCQLTFNEDQDYHLFCDASGKGFGGHLTAGSKDEPLEMFGSWSVNEQNKSSTWRELVAVKRVLHNFTNVMKDKIIRVYTDNKNVTHILRVGSRKASLHENVMQIHEICKNQSIKLSSVWIPREQNTHADMLSRRSDCDDWEVQDEIFTYLDHLWGPHNADRFAHDYNTKCKHFNSKYWCPGTSGTKLDRTVKEAIRNSGIDGDSYLYGLYPKMCELLINSRSDNTVKSYFNAFKRWERFISLHGYVVYLVHVALYLTDLVNNGSTYHPVYNAIYGIKWAHEINSLKDPTTNTFVTSILEASKRVAPKKTNKKDPVTTDVLIELCDNFKDCSDLLVLRDLTMMLLCFAGFLRYDELSSLRFLDINIQDSFLILHITKSKTDQYRQSNEVIIAKGSTIACPYNMLVKYTRLAGFSSHENKFLFRPIYRSGELCKLINKDKKLSYTAARECLLKRIRIIRPGCNIGLHSFRSGGATVAANADVSDRCLKKHGRWKSDSSKDGYIVDSIEKRLKISQVLGL</sequence>
<dbReference type="InterPro" id="IPR010998">
    <property type="entry name" value="Integrase_recombinase_N"/>
</dbReference>
<keyword evidence="4" id="KW-0255">Endonuclease</keyword>
<name>A0A8B6FVC9_MYTGA</name>
<dbReference type="InterPro" id="IPR011010">
    <property type="entry name" value="DNA_brk_join_enz"/>
</dbReference>
<dbReference type="Gene3D" id="1.10.443.10">
    <property type="entry name" value="Intergrase catalytic core"/>
    <property type="match status" value="1"/>
</dbReference>
<dbReference type="GO" id="GO:0006310">
    <property type="term" value="P:DNA recombination"/>
    <property type="evidence" value="ECO:0007669"/>
    <property type="project" value="UniProtKB-KW"/>
</dbReference>
<evidence type="ECO:0000256" key="6">
    <source>
        <dbReference type="ARBA" id="ARBA00022918"/>
    </source>
</evidence>
<dbReference type="GO" id="GO:0004519">
    <property type="term" value="F:endonuclease activity"/>
    <property type="evidence" value="ECO:0007669"/>
    <property type="project" value="UniProtKB-KW"/>
</dbReference>
<accession>A0A8B6FVC9</accession>
<dbReference type="CDD" id="cd09275">
    <property type="entry name" value="RNase_HI_RT_DIRS1"/>
    <property type="match status" value="1"/>
</dbReference>
<dbReference type="PANTHER" id="PTHR33050:SF7">
    <property type="entry name" value="RIBONUCLEASE H"/>
    <property type="match status" value="1"/>
</dbReference>
<reference evidence="10" key="1">
    <citation type="submission" date="2018-11" db="EMBL/GenBank/DDBJ databases">
        <authorList>
            <person name="Alioto T."/>
            <person name="Alioto T."/>
        </authorList>
    </citation>
    <scope>NUCLEOTIDE SEQUENCE</scope>
</reference>